<dbReference type="Pfam" id="PF13715">
    <property type="entry name" value="CarbopepD_reg_2"/>
    <property type="match status" value="1"/>
</dbReference>
<dbReference type="AlphaFoldDB" id="A0A9X2RE59"/>
<gene>
    <name evidence="5" type="ORF">NM125_08930</name>
</gene>
<dbReference type="GO" id="GO:0004180">
    <property type="term" value="F:carboxypeptidase activity"/>
    <property type="evidence" value="ECO:0007669"/>
    <property type="project" value="UniProtKB-KW"/>
</dbReference>
<dbReference type="Proteomes" id="UP001139125">
    <property type="component" value="Unassembled WGS sequence"/>
</dbReference>
<dbReference type="InterPro" id="IPR008969">
    <property type="entry name" value="CarboxyPept-like_regulatory"/>
</dbReference>
<dbReference type="Gene3D" id="2.40.170.20">
    <property type="entry name" value="TonB-dependent receptor, beta-barrel domain"/>
    <property type="match status" value="1"/>
</dbReference>
<dbReference type="SUPFAM" id="SSF49464">
    <property type="entry name" value="Carboxypeptidase regulatory domain-like"/>
    <property type="match status" value="1"/>
</dbReference>
<dbReference type="GO" id="GO:0009279">
    <property type="term" value="C:cell outer membrane"/>
    <property type="evidence" value="ECO:0007669"/>
    <property type="project" value="UniProtKB-SubCell"/>
</dbReference>
<evidence type="ECO:0000313" key="6">
    <source>
        <dbReference type="Proteomes" id="UP001139125"/>
    </source>
</evidence>
<dbReference type="InterPro" id="IPR036942">
    <property type="entry name" value="Beta-barrel_TonB_sf"/>
</dbReference>
<keyword evidence="6" id="KW-1185">Reference proteome</keyword>
<keyword evidence="5" id="KW-0121">Carboxypeptidase</keyword>
<dbReference type="SUPFAM" id="SSF56935">
    <property type="entry name" value="Porins"/>
    <property type="match status" value="1"/>
</dbReference>
<organism evidence="5 6">
    <name type="scientific">Gracilimonas sediminicola</name>
    <dbReference type="NCBI Taxonomy" id="2952158"/>
    <lineage>
        <taxon>Bacteria</taxon>
        <taxon>Pseudomonadati</taxon>
        <taxon>Balneolota</taxon>
        <taxon>Balneolia</taxon>
        <taxon>Balneolales</taxon>
        <taxon>Balneolaceae</taxon>
        <taxon>Gracilimonas</taxon>
    </lineage>
</organism>
<keyword evidence="3" id="KW-0998">Cell outer membrane</keyword>
<keyword evidence="5" id="KW-0378">Hydrolase</keyword>
<keyword evidence="5" id="KW-0645">Protease</keyword>
<evidence type="ECO:0000256" key="3">
    <source>
        <dbReference type="ARBA" id="ARBA00023237"/>
    </source>
</evidence>
<reference evidence="5" key="1">
    <citation type="submission" date="2022-06" db="EMBL/GenBank/DDBJ databases">
        <title>Gracilimonas sp. CAU 1638 isolated from sea sediment.</title>
        <authorList>
            <person name="Kim W."/>
        </authorList>
    </citation>
    <scope>NUCLEOTIDE SEQUENCE</scope>
    <source>
        <strain evidence="5">CAU 1638</strain>
    </source>
</reference>
<protein>
    <submittedName>
        <fullName evidence="5">Carboxypeptidase-like regulatory domain-containing protein</fullName>
    </submittedName>
</protein>
<feature type="region of interest" description="Disordered" evidence="4">
    <location>
        <begin position="116"/>
        <end position="144"/>
    </location>
</feature>
<dbReference type="Gene3D" id="2.60.40.1120">
    <property type="entry name" value="Carboxypeptidase-like, regulatory domain"/>
    <property type="match status" value="1"/>
</dbReference>
<accession>A0A9X2RE59</accession>
<dbReference type="EMBL" id="JANDBC010000001">
    <property type="protein sequence ID" value="MCP9291700.1"/>
    <property type="molecule type" value="Genomic_DNA"/>
</dbReference>
<evidence type="ECO:0000256" key="2">
    <source>
        <dbReference type="ARBA" id="ARBA00023136"/>
    </source>
</evidence>
<comment type="caution">
    <text evidence="5">The sequence shown here is derived from an EMBL/GenBank/DDBJ whole genome shotgun (WGS) entry which is preliminary data.</text>
</comment>
<comment type="subcellular location">
    <subcellularLocation>
        <location evidence="1">Cell outer membrane</location>
    </subcellularLocation>
</comment>
<dbReference type="RefSeq" id="WP_255134563.1">
    <property type="nucleotide sequence ID" value="NZ_JANDBC010000001.1"/>
</dbReference>
<sequence length="750" mass="83623">MSELKKGIFLLFILLPLKEVYAQNNAVRGIISDRGTGEALISATVSIQTFSGEIVKGTVTDNNGHYQINNIDRGDYIFKASYVGYQTYTDTIRVINYGGAILKNITLSPSSEELGEVTVSDRSRGDNAGQTRIQPETIGRAPTPAGSADLVSYIQSQPGVLATGDRGGQLFVRGGTPSENMVLMDGTLIYQPFHIVGFFSVFPEDVVSSADFYAGGFGPKYSGRSSSVMDVRLKNGNLYETGWSASVSPFISDVFVETPIKKGKSSLLFSMRGSLIEETSDAYLQEQQPLKFNSQLMKFNSTTNEGLGCSALLMRTYDRGKLNFDSDQYFKWSNVVAGTRCFGTAQESSLSFMELNFGLSNFNNEAGGGGGGRRTSNIFKSNLDLSFVNYVSDIKIEYGFFANYRTVNFDILNRFNSLDANEESFLTTGLYLESEVPVGKYLSLKPGLVANSYMIRLDGTLEPRFRFSLDFTDVFNGEFHGAAGVYLQPLIGLADLRDAGTAFTAWMLPPGYETTLRTTHYLIGWRQTVTSGFDFTVEGYFKTIEDTPISVWNPVAQFTTELEYADGTVRGIDARLNFSHKAFYAAVGYGYSITEYETSQDHFVQWFGKETQRYNPPHDRRHQLNAQLGFDWGNFSANLNWIYGSGLPYTQPKGFDSFFNLDEGVPEVKDEYGTPRILLEKPFQGNMPDFHRFDVSLQQQFQLPSANLNVQLGAINLYDQQNLFYYDVFSQRGINQLPIVPYVALKVESK</sequence>
<proteinExistence type="predicted"/>
<evidence type="ECO:0000256" key="1">
    <source>
        <dbReference type="ARBA" id="ARBA00004442"/>
    </source>
</evidence>
<evidence type="ECO:0000313" key="5">
    <source>
        <dbReference type="EMBL" id="MCP9291700.1"/>
    </source>
</evidence>
<name>A0A9X2RE59_9BACT</name>
<evidence type="ECO:0000256" key="4">
    <source>
        <dbReference type="SAM" id="MobiDB-lite"/>
    </source>
</evidence>
<keyword evidence="2" id="KW-0472">Membrane</keyword>